<reference evidence="3 4" key="1">
    <citation type="submission" date="2013-11" db="EMBL/GenBank/DDBJ databases">
        <title>Draft genome of the bovine lungworm Dictyocaulus viviparus.</title>
        <authorList>
            <person name="Mitreva M."/>
        </authorList>
    </citation>
    <scope>NUCLEOTIDE SEQUENCE [LARGE SCALE GENOMIC DNA]</scope>
    <source>
        <strain evidence="3 4">HannoverDv2000</strain>
    </source>
</reference>
<keyword evidence="4" id="KW-1185">Reference proteome</keyword>
<evidence type="ECO:0000259" key="2">
    <source>
        <dbReference type="PROSITE" id="PS50001"/>
    </source>
</evidence>
<feature type="domain" description="SH2" evidence="2">
    <location>
        <begin position="67"/>
        <end position="164"/>
    </location>
</feature>
<dbReference type="Proteomes" id="UP000053766">
    <property type="component" value="Unassembled WGS sequence"/>
</dbReference>
<dbReference type="OrthoDB" id="5894615at2759"/>
<organism evidence="3 4">
    <name type="scientific">Dictyocaulus viviparus</name>
    <name type="common">Bovine lungworm</name>
    <dbReference type="NCBI Taxonomy" id="29172"/>
    <lineage>
        <taxon>Eukaryota</taxon>
        <taxon>Metazoa</taxon>
        <taxon>Ecdysozoa</taxon>
        <taxon>Nematoda</taxon>
        <taxon>Chromadorea</taxon>
        <taxon>Rhabditida</taxon>
        <taxon>Rhabditina</taxon>
        <taxon>Rhabditomorpha</taxon>
        <taxon>Strongyloidea</taxon>
        <taxon>Metastrongylidae</taxon>
        <taxon>Dictyocaulus</taxon>
    </lineage>
</organism>
<gene>
    <name evidence="3" type="ORF">DICVIV_02445</name>
</gene>
<dbReference type="EMBL" id="KN716184">
    <property type="protein sequence ID" value="KJH51431.1"/>
    <property type="molecule type" value="Genomic_DNA"/>
</dbReference>
<dbReference type="InterPro" id="IPR036860">
    <property type="entry name" value="SH2_dom_sf"/>
</dbReference>
<accession>A0A0D8YA31</accession>
<dbReference type="PROSITE" id="PS50001">
    <property type="entry name" value="SH2"/>
    <property type="match status" value="1"/>
</dbReference>
<evidence type="ECO:0000256" key="1">
    <source>
        <dbReference type="PROSITE-ProRule" id="PRU00191"/>
    </source>
</evidence>
<dbReference type="AlphaFoldDB" id="A0A0D8YA31"/>
<evidence type="ECO:0000313" key="4">
    <source>
        <dbReference type="Proteomes" id="UP000053766"/>
    </source>
</evidence>
<evidence type="ECO:0000313" key="3">
    <source>
        <dbReference type="EMBL" id="KJH51431.1"/>
    </source>
</evidence>
<dbReference type="SUPFAM" id="SSF55550">
    <property type="entry name" value="SH2 domain"/>
    <property type="match status" value="1"/>
</dbReference>
<dbReference type="InterPro" id="IPR000980">
    <property type="entry name" value="SH2"/>
</dbReference>
<sequence length="176" mass="20066">MSCMSSLILITTIFRMKTFEELNVDNPQLHSERSPPQPAILGKVPEIPTEKSKALNEAWAELEKQEWYHGMIPIEDVKSVLHGNGEFLVRKIDNQNKTTPPVLTVLWDDTLFHFPIYGNQKSDGSGMEFTLNTVNYCPNYSEVINLHVYQKLPIFSEVILVKGAPKQVIIKVIRKS</sequence>
<reference evidence="4" key="2">
    <citation type="journal article" date="2016" name="Sci. Rep.">
        <title>Dictyocaulus viviparus genome, variome and transcriptome elucidate lungworm biology and support future intervention.</title>
        <authorList>
            <person name="McNulty S.N."/>
            <person name="Strube C."/>
            <person name="Rosa B.A."/>
            <person name="Martin J.C."/>
            <person name="Tyagi R."/>
            <person name="Choi Y.J."/>
            <person name="Wang Q."/>
            <person name="Hallsworth Pepin K."/>
            <person name="Zhang X."/>
            <person name="Ozersky P."/>
            <person name="Wilson R.K."/>
            <person name="Sternberg P.W."/>
            <person name="Gasser R.B."/>
            <person name="Mitreva M."/>
        </authorList>
    </citation>
    <scope>NUCLEOTIDE SEQUENCE [LARGE SCALE GENOMIC DNA]</scope>
    <source>
        <strain evidence="4">HannoverDv2000</strain>
    </source>
</reference>
<dbReference type="Gene3D" id="3.30.505.10">
    <property type="entry name" value="SH2 domain"/>
    <property type="match status" value="1"/>
</dbReference>
<protein>
    <submittedName>
        <fullName evidence="3">SH2 domain protein</fullName>
    </submittedName>
</protein>
<dbReference type="SMART" id="SM00252">
    <property type="entry name" value="SH2"/>
    <property type="match status" value="1"/>
</dbReference>
<dbReference type="Pfam" id="PF00017">
    <property type="entry name" value="SH2"/>
    <property type="match status" value="1"/>
</dbReference>
<keyword evidence="1" id="KW-0727">SH2 domain</keyword>
<name>A0A0D8YA31_DICVI</name>
<proteinExistence type="predicted"/>